<comment type="caution">
    <text evidence="2">The sequence shown here is derived from an EMBL/GenBank/DDBJ whole genome shotgun (WGS) entry which is preliminary data.</text>
</comment>
<reference evidence="2 3" key="1">
    <citation type="submission" date="2020-03" db="EMBL/GenBank/DDBJ databases">
        <title>Roseomonas selenitidurans sp. nov. isolated from urban soil.</title>
        <authorList>
            <person name="Liu H."/>
        </authorList>
    </citation>
    <scope>NUCLEOTIDE SEQUENCE [LARGE SCALE GENOMIC DNA]</scope>
    <source>
        <strain evidence="2 3">BU-1</strain>
    </source>
</reference>
<dbReference type="Proteomes" id="UP000787635">
    <property type="component" value="Unassembled WGS sequence"/>
</dbReference>
<dbReference type="EMBL" id="JAAVNE010000094">
    <property type="protein sequence ID" value="NKC34527.1"/>
    <property type="molecule type" value="Genomic_DNA"/>
</dbReference>
<evidence type="ECO:0008006" key="4">
    <source>
        <dbReference type="Google" id="ProtNLM"/>
    </source>
</evidence>
<accession>A0ABX1EEY1</accession>
<sequence>MLPLLTALLAAACAQPDPADPVVVLQEALASHQASLAGIAPRAAASGGEGSIPPPPPPQPASATPGTPPTMAGQLVGHVPEAVAAWLGEPRLRREEGEAEIWHYQGPQCHLDLVFYRDEGPQAGLRVAFAQARAIGTSRRGEAACLRDIARGAALRGQADGAT</sequence>
<organism evidence="2 3">
    <name type="scientific">Falsiroseomonas selenitidurans</name>
    <dbReference type="NCBI Taxonomy" id="2716335"/>
    <lineage>
        <taxon>Bacteria</taxon>
        <taxon>Pseudomonadati</taxon>
        <taxon>Pseudomonadota</taxon>
        <taxon>Alphaproteobacteria</taxon>
        <taxon>Acetobacterales</taxon>
        <taxon>Roseomonadaceae</taxon>
        <taxon>Falsiroseomonas</taxon>
    </lineage>
</organism>
<evidence type="ECO:0000313" key="2">
    <source>
        <dbReference type="EMBL" id="NKC34527.1"/>
    </source>
</evidence>
<evidence type="ECO:0000313" key="3">
    <source>
        <dbReference type="Proteomes" id="UP000787635"/>
    </source>
</evidence>
<keyword evidence="3" id="KW-1185">Reference proteome</keyword>
<gene>
    <name evidence="2" type="ORF">HEQ75_26985</name>
</gene>
<proteinExistence type="predicted"/>
<protein>
    <recommendedName>
        <fullName evidence="4">Lipoprotein</fullName>
    </recommendedName>
</protein>
<evidence type="ECO:0000256" key="1">
    <source>
        <dbReference type="SAM" id="MobiDB-lite"/>
    </source>
</evidence>
<feature type="region of interest" description="Disordered" evidence="1">
    <location>
        <begin position="40"/>
        <end position="73"/>
    </location>
</feature>
<feature type="compositionally biased region" description="Low complexity" evidence="1">
    <location>
        <begin position="61"/>
        <end position="73"/>
    </location>
</feature>
<name>A0ABX1EEY1_9PROT</name>